<keyword evidence="7" id="KW-0378">Hydrolase</keyword>
<dbReference type="RefSeq" id="XP_066924049.1">
    <property type="nucleotide sequence ID" value="XM_067067948.1"/>
</dbReference>
<comment type="similarity">
    <text evidence="3">Belongs to the peptidase S9C family.</text>
</comment>
<dbReference type="InterPro" id="IPR045550">
    <property type="entry name" value="AARE_N"/>
</dbReference>
<dbReference type="EnsemblMetazoa" id="CLYHEMT009015.1">
    <property type="protein sequence ID" value="CLYHEMP009015.1"/>
    <property type="gene ID" value="CLYHEMG009015"/>
</dbReference>
<feature type="domain" description="Acylamino-acid-releasing enzyme N-terminal" evidence="10">
    <location>
        <begin position="3"/>
        <end position="337"/>
    </location>
</feature>
<dbReference type="GO" id="GO:0006508">
    <property type="term" value="P:proteolysis"/>
    <property type="evidence" value="ECO:0007669"/>
    <property type="project" value="InterPro"/>
</dbReference>
<dbReference type="OrthoDB" id="6021732at2759"/>
<dbReference type="InterPro" id="IPR029058">
    <property type="entry name" value="AB_hydrolase_fold"/>
</dbReference>
<evidence type="ECO:0000256" key="3">
    <source>
        <dbReference type="ARBA" id="ARBA00010040"/>
    </source>
</evidence>
<dbReference type="Proteomes" id="UP000594262">
    <property type="component" value="Unplaced"/>
</dbReference>
<evidence type="ECO:0000256" key="4">
    <source>
        <dbReference type="ARBA" id="ARBA00011881"/>
    </source>
</evidence>
<dbReference type="PANTHER" id="PTHR42776:SF4">
    <property type="entry name" value="ACYLAMINO-ACID-RELEASING ENZYME"/>
    <property type="match status" value="1"/>
</dbReference>
<evidence type="ECO:0000256" key="2">
    <source>
        <dbReference type="ARBA" id="ARBA00004496"/>
    </source>
</evidence>
<comment type="subunit">
    <text evidence="4">Homotetramer.</text>
</comment>
<dbReference type="PANTHER" id="PTHR42776">
    <property type="entry name" value="SERINE PEPTIDASE S9 FAMILY MEMBER"/>
    <property type="match status" value="1"/>
</dbReference>
<dbReference type="Pfam" id="PF19283">
    <property type="entry name" value="APEH_N"/>
    <property type="match status" value="1"/>
</dbReference>
<evidence type="ECO:0000256" key="1">
    <source>
        <dbReference type="ARBA" id="ARBA00000721"/>
    </source>
</evidence>
<evidence type="ECO:0000259" key="10">
    <source>
        <dbReference type="Pfam" id="PF19283"/>
    </source>
</evidence>
<keyword evidence="12" id="KW-1185">Reference proteome</keyword>
<evidence type="ECO:0000256" key="7">
    <source>
        <dbReference type="ARBA" id="ARBA00022801"/>
    </source>
</evidence>
<protein>
    <recommendedName>
        <fullName evidence="5">acylaminoacyl-peptidase</fullName>
        <ecNumber evidence="5">3.4.19.1</ecNumber>
    </recommendedName>
</protein>
<evidence type="ECO:0000256" key="8">
    <source>
        <dbReference type="SAM" id="MobiDB-lite"/>
    </source>
</evidence>
<dbReference type="GO" id="GO:0005737">
    <property type="term" value="C:cytoplasm"/>
    <property type="evidence" value="ECO:0007669"/>
    <property type="project" value="UniProtKB-SubCell"/>
</dbReference>
<feature type="domain" description="Peptidase S9 prolyl oligopeptidase catalytic" evidence="9">
    <location>
        <begin position="492"/>
        <end position="706"/>
    </location>
</feature>
<evidence type="ECO:0000256" key="5">
    <source>
        <dbReference type="ARBA" id="ARBA00012917"/>
    </source>
</evidence>
<accession>A0A7M5WS69</accession>
<dbReference type="InterPro" id="IPR001375">
    <property type="entry name" value="Peptidase_S9_cat"/>
</dbReference>
<evidence type="ECO:0000313" key="11">
    <source>
        <dbReference type="EnsemblMetazoa" id="CLYHEMP009015.1"/>
    </source>
</evidence>
<dbReference type="GO" id="GO:0008242">
    <property type="term" value="F:omega peptidase activity"/>
    <property type="evidence" value="ECO:0007669"/>
    <property type="project" value="UniProtKB-EC"/>
</dbReference>
<dbReference type="SUPFAM" id="SSF53474">
    <property type="entry name" value="alpha/beta-Hydrolases"/>
    <property type="match status" value="1"/>
</dbReference>
<dbReference type="Pfam" id="PF00326">
    <property type="entry name" value="Peptidase_S9"/>
    <property type="match status" value="1"/>
</dbReference>
<dbReference type="GO" id="GO:0004252">
    <property type="term" value="F:serine-type endopeptidase activity"/>
    <property type="evidence" value="ECO:0007669"/>
    <property type="project" value="TreeGrafter"/>
</dbReference>
<organism evidence="11 12">
    <name type="scientific">Clytia hemisphaerica</name>
    <dbReference type="NCBI Taxonomy" id="252671"/>
    <lineage>
        <taxon>Eukaryota</taxon>
        <taxon>Metazoa</taxon>
        <taxon>Cnidaria</taxon>
        <taxon>Hydrozoa</taxon>
        <taxon>Hydroidolina</taxon>
        <taxon>Leptothecata</taxon>
        <taxon>Obeliida</taxon>
        <taxon>Clytiidae</taxon>
        <taxon>Clytia</taxon>
    </lineage>
</organism>
<dbReference type="SUPFAM" id="SSF82171">
    <property type="entry name" value="DPP6 N-terminal domain-like"/>
    <property type="match status" value="1"/>
</dbReference>
<comment type="subcellular location">
    <subcellularLocation>
        <location evidence="2">Cytoplasm</location>
    </subcellularLocation>
</comment>
<dbReference type="AlphaFoldDB" id="A0A7M5WS69"/>
<evidence type="ECO:0000256" key="6">
    <source>
        <dbReference type="ARBA" id="ARBA00022490"/>
    </source>
</evidence>
<sequence length="709" mass="80191">MNEYLKKASQVVQNANLPSLASISLSHHSKAGSKFFNVVWKQTNYEITKARRFISPYEFAENDPNPIKKLPIFPIPYDGGLLEKVSPSRKLKASIKKQESTISKKEEFVLEIYSDSKITQTINLSTFDKHSSILADPYFSSLEWSGDEEKIVYVAEKKKPKNEGFFDRKVEPLLDDKTSKPEEKKNEGNDDKIDEKKDSKTVGDKFNYEENWGELLNDITNTVMVVVNLVEETVQILEKIPAGVCPAQPRWLNNNEIIFTGYNIEPFRLGLRVCECRPSNLYTIKVDDNSENAQQPFQEVKNVSDHSARVSPNGEFVIFIRRHLNTSGNMHRGPESLMLHDTKQRSVLELLPDHMLFMHGFSNQCWLSDNIHFVIANDKDGLKFAYILNSETGDIVKEIPCNVLYGVESDLIFLLNHELDSAGATLTVASFKQDQFNIFQEPPQKDSQISYGKLTDAHGVSSYYMLPTEIAKNPIPLVVFPHGGPHVMATNTFRFNAAAFVHLGYAVLLCNYRGSTGFGKENLEALPGNVGDMDIKDVQNFAEILLEKFENRFNKKQIFVFGGSHGGFIGAHLVGQYPDFYSAAALLNPVTDMSAMMMVTDIPDWTFVESGVPYEQGTIPSPEILAEMVKRSPIVHLKKVKAPVLLLVGGKDLRVPPSQSKSYYRLLRANGKTAKMLYYPEDSHPLLNIETDGDFFVNVLKWFYEHNRE</sequence>
<keyword evidence="6" id="KW-0963">Cytoplasm</keyword>
<dbReference type="GeneID" id="136811330"/>
<dbReference type="Gene3D" id="3.40.50.1820">
    <property type="entry name" value="alpha/beta hydrolase"/>
    <property type="match status" value="1"/>
</dbReference>
<evidence type="ECO:0000259" key="9">
    <source>
        <dbReference type="Pfam" id="PF00326"/>
    </source>
</evidence>
<feature type="region of interest" description="Disordered" evidence="8">
    <location>
        <begin position="176"/>
        <end position="198"/>
    </location>
</feature>
<name>A0A7M5WS69_9CNID</name>
<proteinExistence type="inferred from homology"/>
<reference evidence="11" key="1">
    <citation type="submission" date="2021-01" db="UniProtKB">
        <authorList>
            <consortium name="EnsemblMetazoa"/>
        </authorList>
    </citation>
    <scope>IDENTIFICATION</scope>
</reference>
<comment type="catalytic activity">
    <reaction evidence="1">
        <text>Cleavage of an N-acetyl or N-formyl amino acid from the N-terminus of a polypeptide.</text>
        <dbReference type="EC" id="3.4.19.1"/>
    </reaction>
</comment>
<evidence type="ECO:0000313" key="12">
    <source>
        <dbReference type="Proteomes" id="UP000594262"/>
    </source>
</evidence>
<dbReference type="EC" id="3.4.19.1" evidence="5"/>